<organism evidence="1 2">
    <name type="scientific">Platysternon megacephalum</name>
    <name type="common">big-headed turtle</name>
    <dbReference type="NCBI Taxonomy" id="55544"/>
    <lineage>
        <taxon>Eukaryota</taxon>
        <taxon>Metazoa</taxon>
        <taxon>Chordata</taxon>
        <taxon>Craniata</taxon>
        <taxon>Vertebrata</taxon>
        <taxon>Euteleostomi</taxon>
        <taxon>Archelosauria</taxon>
        <taxon>Testudinata</taxon>
        <taxon>Testudines</taxon>
        <taxon>Cryptodira</taxon>
        <taxon>Durocryptodira</taxon>
        <taxon>Testudinoidea</taxon>
        <taxon>Platysternidae</taxon>
        <taxon>Platysternon</taxon>
    </lineage>
</organism>
<proteinExistence type="predicted"/>
<sequence>MSAWSVCVHGSWDRACASGRKSNWARAPSFAVTKRAAEFGRCESSGVSEKLGHAVSYPLQRLNGHVSASPRVGTSLGHCAVSSCCSGARALQGRTEGEWLGWDNQGACRAGAAVTGEQCRGEQGWNS</sequence>
<protein>
    <submittedName>
        <fullName evidence="1">C-type lectin domain family 17, member A-like</fullName>
    </submittedName>
</protein>
<evidence type="ECO:0000313" key="1">
    <source>
        <dbReference type="EMBL" id="TFJ98608.1"/>
    </source>
</evidence>
<dbReference type="Proteomes" id="UP000297703">
    <property type="component" value="Unassembled WGS sequence"/>
</dbReference>
<dbReference type="EMBL" id="QXTE01000383">
    <property type="protein sequence ID" value="TFJ98608.1"/>
    <property type="molecule type" value="Genomic_DNA"/>
</dbReference>
<dbReference type="AlphaFoldDB" id="A0A4D9DNI1"/>
<reference evidence="1 2" key="1">
    <citation type="submission" date="2019-04" db="EMBL/GenBank/DDBJ databases">
        <title>Draft genome of the big-headed turtle Platysternon megacephalum.</title>
        <authorList>
            <person name="Gong S."/>
        </authorList>
    </citation>
    <scope>NUCLEOTIDE SEQUENCE [LARGE SCALE GENOMIC DNA]</scope>
    <source>
        <strain evidence="1">DO16091913</strain>
        <tissue evidence="1">Muscle</tissue>
    </source>
</reference>
<keyword evidence="1" id="KW-0430">Lectin</keyword>
<reference evidence="1 2" key="2">
    <citation type="submission" date="2019-04" db="EMBL/GenBank/DDBJ databases">
        <title>The genome sequence of big-headed turtle.</title>
        <authorList>
            <person name="Gong S."/>
        </authorList>
    </citation>
    <scope>NUCLEOTIDE SEQUENCE [LARGE SCALE GENOMIC DNA]</scope>
    <source>
        <strain evidence="1">DO16091913</strain>
        <tissue evidence="1">Muscle</tissue>
    </source>
</reference>
<name>A0A4D9DNI1_9SAUR</name>
<gene>
    <name evidence="1" type="ORF">DR999_PMT19463</name>
</gene>
<evidence type="ECO:0000313" key="2">
    <source>
        <dbReference type="Proteomes" id="UP000297703"/>
    </source>
</evidence>
<comment type="caution">
    <text evidence="1">The sequence shown here is derived from an EMBL/GenBank/DDBJ whole genome shotgun (WGS) entry which is preliminary data.</text>
</comment>
<accession>A0A4D9DNI1</accession>
<keyword evidence="2" id="KW-1185">Reference proteome</keyword>
<dbReference type="GO" id="GO:0030246">
    <property type="term" value="F:carbohydrate binding"/>
    <property type="evidence" value="ECO:0007669"/>
    <property type="project" value="UniProtKB-KW"/>
</dbReference>